<sequence>MARSQQRRMLLALAMVVVLMTTLFMLMSLWTLQARVDHVVSEGAPRRRLPRDPLLCRDHLRHPVDATKQAIHIGIIFDNESGTRFLELKTLLISLMETMSCPVHLHFVNDDATRQRVEDLLGPYVAHPDVYALEAHHHTPDAALQAVASLRTRWPSRFALLKLTPEFLFPADVADVLVVDTDTLLIADPCPAYYRLRQDSQGYAALAAPDLAPWGKSAYGPGANFERWTAPLRADHAVILDDIALYGMNSGVIFYNMGRVRQVQWTAAFMQAMPDDDEVLNLGDQNVLNVMAQAGHVGSMPVGMNFLCGFVFQLRERQRLADLGRIVDDITLIHCSCHAFAGGPLPGDILNTDVFWHYVPGDIDRYGDRTRPAYLYNFSASADTCAADRANMHGAIDRLIASA</sequence>
<organism evidence="1 3">
    <name type="scientific">Plasmodiophora brassicae</name>
    <name type="common">Clubroot disease agent</name>
    <dbReference type="NCBI Taxonomy" id="37360"/>
    <lineage>
        <taxon>Eukaryota</taxon>
        <taxon>Sar</taxon>
        <taxon>Rhizaria</taxon>
        <taxon>Endomyxa</taxon>
        <taxon>Phytomyxea</taxon>
        <taxon>Plasmodiophorida</taxon>
        <taxon>Plasmodiophoridae</taxon>
        <taxon>Plasmodiophora</taxon>
    </lineage>
</organism>
<geneLocation type="mitochondrion" evidence="2"/>
<dbReference type="Gene3D" id="3.90.550.10">
    <property type="entry name" value="Spore Coat Polysaccharide Biosynthesis Protein SpsA, Chain A"/>
    <property type="match status" value="1"/>
</dbReference>
<dbReference type="AlphaFoldDB" id="A0A0G4IW61"/>
<evidence type="ECO:0000313" key="4">
    <source>
        <dbReference type="Proteomes" id="UP000290189"/>
    </source>
</evidence>
<evidence type="ECO:0008006" key="5">
    <source>
        <dbReference type="Google" id="ProtNLM"/>
    </source>
</evidence>
<protein>
    <recommendedName>
        <fullName evidence="5">Nucleotide-diphospho-sugar transferase domain-containing protein</fullName>
    </recommendedName>
</protein>
<keyword evidence="2" id="KW-0496">Mitochondrion</keyword>
<dbReference type="EMBL" id="CDSF01000091">
    <property type="protein sequence ID" value="CEO99578.1"/>
    <property type="molecule type" value="Genomic_DNA"/>
</dbReference>
<reference evidence="1 3" key="1">
    <citation type="submission" date="2015-02" db="EMBL/GenBank/DDBJ databases">
        <authorList>
            <person name="Chooi Y.-H."/>
        </authorList>
    </citation>
    <scope>NUCLEOTIDE SEQUENCE [LARGE SCALE GENOMIC DNA]</scope>
    <source>
        <strain evidence="1">E3</strain>
    </source>
</reference>
<keyword evidence="3" id="KW-1185">Reference proteome</keyword>
<gene>
    <name evidence="1" type="ORF">PBRA_007311</name>
    <name evidence="2" type="ORF">PLBR_LOCUS3138</name>
</gene>
<proteinExistence type="predicted"/>
<dbReference type="SUPFAM" id="SSF53448">
    <property type="entry name" value="Nucleotide-diphospho-sugar transferases"/>
    <property type="match status" value="1"/>
</dbReference>
<dbReference type="InterPro" id="IPR029044">
    <property type="entry name" value="Nucleotide-diphossugar_trans"/>
</dbReference>
<reference evidence="2 4" key="2">
    <citation type="submission" date="2018-03" db="EMBL/GenBank/DDBJ databases">
        <authorList>
            <person name="Fogelqvist J."/>
        </authorList>
    </citation>
    <scope>NUCLEOTIDE SEQUENCE [LARGE SCALE GENOMIC DNA]</scope>
</reference>
<evidence type="ECO:0000313" key="3">
    <source>
        <dbReference type="Proteomes" id="UP000039324"/>
    </source>
</evidence>
<dbReference type="Proteomes" id="UP000290189">
    <property type="component" value="Unassembled WGS sequence"/>
</dbReference>
<dbReference type="EMBL" id="OVEO01000005">
    <property type="protein sequence ID" value="SPQ95923.1"/>
    <property type="molecule type" value="Genomic_DNA"/>
</dbReference>
<accession>A0A0G4IW61</accession>
<name>A0A0G4IW61_PLABS</name>
<evidence type="ECO:0000313" key="2">
    <source>
        <dbReference type="EMBL" id="SPQ95923.1"/>
    </source>
</evidence>
<dbReference type="Proteomes" id="UP000039324">
    <property type="component" value="Unassembled WGS sequence"/>
</dbReference>
<evidence type="ECO:0000313" key="1">
    <source>
        <dbReference type="EMBL" id="CEO99578.1"/>
    </source>
</evidence>